<feature type="transmembrane region" description="Helical" evidence="10">
    <location>
        <begin position="35"/>
        <end position="53"/>
    </location>
</feature>
<feature type="region of interest" description="Disordered" evidence="9">
    <location>
        <begin position="200"/>
        <end position="224"/>
    </location>
</feature>
<evidence type="ECO:0000313" key="11">
    <source>
        <dbReference type="EMBL" id="KAJ8097325.1"/>
    </source>
</evidence>
<comment type="subcellular location">
    <subcellularLocation>
        <location evidence="1">Golgi apparatus membrane</location>
        <topology evidence="1">Multi-pass membrane protein</topology>
    </subcellularLocation>
</comment>
<sequence>MSFKDQRRRRNRRPATRIDSLAPTRLATQIVILQTLYYVTAAIFILFTCLVAGTPFSLDLIFSWKTLRIDTTIGWTICLVWFLNSIFNVLFLTIFVGRSKMIFDFVLTIHGLNLLITTLYTAHIPASLLWWLLQVAFIFSMLTLGTWASRWRELNVMYFPTAAAPSASVAANSQAVNREVSTGLSDDAEEYELVERQEDLELGAHNTGAPPLDSGNKSTSNGNQ</sequence>
<evidence type="ECO:0000256" key="8">
    <source>
        <dbReference type="ARBA" id="ARBA00023136"/>
    </source>
</evidence>
<evidence type="ECO:0000313" key="12">
    <source>
        <dbReference type="Proteomes" id="UP001217417"/>
    </source>
</evidence>
<dbReference type="InterPro" id="IPR019185">
    <property type="entry name" value="Integral_membrane_SYS1-rel"/>
</dbReference>
<dbReference type="GO" id="GO:0043001">
    <property type="term" value="P:Golgi to plasma membrane protein transport"/>
    <property type="evidence" value="ECO:0007669"/>
    <property type="project" value="TreeGrafter"/>
</dbReference>
<proteinExistence type="inferred from homology"/>
<protein>
    <submittedName>
        <fullName evidence="11">Integral membrane protein S linking to the trans Golgi network-domain-containing protein</fullName>
    </submittedName>
</protein>
<evidence type="ECO:0000256" key="5">
    <source>
        <dbReference type="ARBA" id="ARBA00022927"/>
    </source>
</evidence>
<feature type="transmembrane region" description="Helical" evidence="10">
    <location>
        <begin position="73"/>
        <end position="95"/>
    </location>
</feature>
<keyword evidence="4 10" id="KW-0812">Transmembrane</keyword>
<comment type="caution">
    <text evidence="11">The sequence shown here is derived from an EMBL/GenBank/DDBJ whole genome shotgun (WGS) entry which is preliminary data.</text>
</comment>
<dbReference type="RefSeq" id="XP_056040775.1">
    <property type="nucleotide sequence ID" value="XM_056190477.1"/>
</dbReference>
<evidence type="ECO:0000256" key="7">
    <source>
        <dbReference type="ARBA" id="ARBA00023034"/>
    </source>
</evidence>
<reference evidence="11" key="1">
    <citation type="submission" date="2023-03" db="EMBL/GenBank/DDBJ databases">
        <title>Near-Complete genome sequence of Lipomyces tetrasporous NRRL Y-64009, an oleaginous yeast capable of growing on lignocellulosic hydrolysates.</title>
        <authorList>
            <consortium name="Lawrence Berkeley National Laboratory"/>
            <person name="Jagtap S.S."/>
            <person name="Liu J.-J."/>
            <person name="Walukiewicz H.E."/>
            <person name="Pangilinan J."/>
            <person name="Lipzen A."/>
            <person name="Ahrendt S."/>
            <person name="Koriabine M."/>
            <person name="Cobaugh K."/>
            <person name="Salamov A."/>
            <person name="Yoshinaga Y."/>
            <person name="Ng V."/>
            <person name="Daum C."/>
            <person name="Grigoriev I.V."/>
            <person name="Slininger P.J."/>
            <person name="Dien B.S."/>
            <person name="Jin Y.-S."/>
            <person name="Rao C.V."/>
        </authorList>
    </citation>
    <scope>NUCLEOTIDE SEQUENCE</scope>
    <source>
        <strain evidence="11">NRRL Y-64009</strain>
    </source>
</reference>
<gene>
    <name evidence="11" type="ORF">POJ06DRAFT_29460</name>
</gene>
<evidence type="ECO:0000256" key="3">
    <source>
        <dbReference type="ARBA" id="ARBA00022448"/>
    </source>
</evidence>
<evidence type="ECO:0000256" key="1">
    <source>
        <dbReference type="ARBA" id="ARBA00004653"/>
    </source>
</evidence>
<feature type="compositionally biased region" description="Polar residues" evidence="9">
    <location>
        <begin position="215"/>
        <end position="224"/>
    </location>
</feature>
<keyword evidence="3" id="KW-0813">Transport</keyword>
<keyword evidence="5" id="KW-0653">Protein transport</keyword>
<feature type="transmembrane region" description="Helical" evidence="10">
    <location>
        <begin position="102"/>
        <end position="122"/>
    </location>
</feature>
<name>A0AAD7QL51_9ASCO</name>
<dbReference type="GO" id="GO:0006895">
    <property type="term" value="P:Golgi to endosome transport"/>
    <property type="evidence" value="ECO:0007669"/>
    <property type="project" value="TreeGrafter"/>
</dbReference>
<dbReference type="PANTHER" id="PTHR12952:SF0">
    <property type="entry name" value="PROTEIN SYS1 HOMOLOG"/>
    <property type="match status" value="1"/>
</dbReference>
<dbReference type="AlphaFoldDB" id="A0AAD7QL51"/>
<comment type="similarity">
    <text evidence="2">Belongs to the SYS1 family.</text>
</comment>
<dbReference type="GO" id="GO:0034067">
    <property type="term" value="P:protein localization to Golgi apparatus"/>
    <property type="evidence" value="ECO:0007669"/>
    <property type="project" value="TreeGrafter"/>
</dbReference>
<dbReference type="Proteomes" id="UP001217417">
    <property type="component" value="Unassembled WGS sequence"/>
</dbReference>
<keyword evidence="6 10" id="KW-1133">Transmembrane helix</keyword>
<feature type="transmembrane region" description="Helical" evidence="10">
    <location>
        <begin position="128"/>
        <end position="148"/>
    </location>
</feature>
<keyword evidence="7" id="KW-0333">Golgi apparatus</keyword>
<evidence type="ECO:0000256" key="4">
    <source>
        <dbReference type="ARBA" id="ARBA00022692"/>
    </source>
</evidence>
<dbReference type="GeneID" id="80885643"/>
<dbReference type="EMBL" id="JARPMG010000011">
    <property type="protein sequence ID" value="KAJ8097325.1"/>
    <property type="molecule type" value="Genomic_DNA"/>
</dbReference>
<keyword evidence="12" id="KW-1185">Reference proteome</keyword>
<dbReference type="GO" id="GO:0005802">
    <property type="term" value="C:trans-Golgi network"/>
    <property type="evidence" value="ECO:0007669"/>
    <property type="project" value="TreeGrafter"/>
</dbReference>
<evidence type="ECO:0000256" key="10">
    <source>
        <dbReference type="SAM" id="Phobius"/>
    </source>
</evidence>
<organism evidence="11 12">
    <name type="scientific">Lipomyces tetrasporus</name>
    <dbReference type="NCBI Taxonomy" id="54092"/>
    <lineage>
        <taxon>Eukaryota</taxon>
        <taxon>Fungi</taxon>
        <taxon>Dikarya</taxon>
        <taxon>Ascomycota</taxon>
        <taxon>Saccharomycotina</taxon>
        <taxon>Lipomycetes</taxon>
        <taxon>Lipomycetales</taxon>
        <taxon>Lipomycetaceae</taxon>
        <taxon>Lipomyces</taxon>
    </lineage>
</organism>
<keyword evidence="8 10" id="KW-0472">Membrane</keyword>
<dbReference type="GO" id="GO:0005829">
    <property type="term" value="C:cytosol"/>
    <property type="evidence" value="ECO:0007669"/>
    <property type="project" value="GOC"/>
</dbReference>
<dbReference type="PANTHER" id="PTHR12952">
    <property type="entry name" value="SYS1"/>
    <property type="match status" value="1"/>
</dbReference>
<dbReference type="Pfam" id="PF09801">
    <property type="entry name" value="SYS1"/>
    <property type="match status" value="1"/>
</dbReference>
<accession>A0AAD7QL51</accession>
<evidence type="ECO:0000256" key="9">
    <source>
        <dbReference type="SAM" id="MobiDB-lite"/>
    </source>
</evidence>
<evidence type="ECO:0000256" key="6">
    <source>
        <dbReference type="ARBA" id="ARBA00022989"/>
    </source>
</evidence>
<dbReference type="GO" id="GO:0000139">
    <property type="term" value="C:Golgi membrane"/>
    <property type="evidence" value="ECO:0007669"/>
    <property type="project" value="UniProtKB-SubCell"/>
</dbReference>
<evidence type="ECO:0000256" key="2">
    <source>
        <dbReference type="ARBA" id="ARBA00008160"/>
    </source>
</evidence>